<sequence>MTGGNINDRTRLITVVEAISIAWTGPGRPHSRPAHLAAGKGYSTGIDRTHLRPRRISHTLPERVDSRPHSARRGWRRCGIDRERHKRRNIVKHCFNQLKRLHGITTRYNKPAIRYRAAVIIARLAHTRDSLGPPVG</sequence>
<dbReference type="Proteomes" id="UP000308705">
    <property type="component" value="Unassembled WGS sequence"/>
</dbReference>
<name>A0A4U3M903_9ACTN</name>
<keyword evidence="2" id="KW-1185">Reference proteome</keyword>
<reference evidence="1 2" key="1">
    <citation type="submission" date="2019-04" db="EMBL/GenBank/DDBJ databases">
        <title>Herbidospora sp. NEAU-GS14.nov., a novel actinomycete isolated from soil.</title>
        <authorList>
            <person name="Han L."/>
        </authorList>
    </citation>
    <scope>NUCLEOTIDE SEQUENCE [LARGE SCALE GENOMIC DNA]</scope>
    <source>
        <strain evidence="1 2">NEAU-GS14</strain>
    </source>
</reference>
<protein>
    <submittedName>
        <fullName evidence="1">Uncharacterized protein</fullName>
    </submittedName>
</protein>
<organism evidence="1 2">
    <name type="scientific">Herbidospora galbida</name>
    <dbReference type="NCBI Taxonomy" id="2575442"/>
    <lineage>
        <taxon>Bacteria</taxon>
        <taxon>Bacillati</taxon>
        <taxon>Actinomycetota</taxon>
        <taxon>Actinomycetes</taxon>
        <taxon>Streptosporangiales</taxon>
        <taxon>Streptosporangiaceae</taxon>
        <taxon>Herbidospora</taxon>
    </lineage>
</organism>
<gene>
    <name evidence="1" type="ORF">FDA94_30750</name>
</gene>
<dbReference type="AlphaFoldDB" id="A0A4U3M903"/>
<evidence type="ECO:0000313" key="2">
    <source>
        <dbReference type="Proteomes" id="UP000308705"/>
    </source>
</evidence>
<dbReference type="EMBL" id="SZQA01000037">
    <property type="protein sequence ID" value="TKK84097.1"/>
    <property type="molecule type" value="Genomic_DNA"/>
</dbReference>
<evidence type="ECO:0000313" key="1">
    <source>
        <dbReference type="EMBL" id="TKK84097.1"/>
    </source>
</evidence>
<dbReference type="OrthoDB" id="4546548at2"/>
<proteinExistence type="predicted"/>
<comment type="caution">
    <text evidence="1">The sequence shown here is derived from an EMBL/GenBank/DDBJ whole genome shotgun (WGS) entry which is preliminary data.</text>
</comment>
<accession>A0A4U3M903</accession>